<dbReference type="EMBL" id="CAMGYJ010000003">
    <property type="protein sequence ID" value="CAI0394027.1"/>
    <property type="molecule type" value="Genomic_DNA"/>
</dbReference>
<evidence type="ECO:0000313" key="3">
    <source>
        <dbReference type="Proteomes" id="UP001154282"/>
    </source>
</evidence>
<keyword evidence="3" id="KW-1185">Reference proteome</keyword>
<protein>
    <submittedName>
        <fullName evidence="2">Uncharacterized protein</fullName>
    </submittedName>
</protein>
<organism evidence="2 3">
    <name type="scientific">Linum tenue</name>
    <dbReference type="NCBI Taxonomy" id="586396"/>
    <lineage>
        <taxon>Eukaryota</taxon>
        <taxon>Viridiplantae</taxon>
        <taxon>Streptophyta</taxon>
        <taxon>Embryophyta</taxon>
        <taxon>Tracheophyta</taxon>
        <taxon>Spermatophyta</taxon>
        <taxon>Magnoliopsida</taxon>
        <taxon>eudicotyledons</taxon>
        <taxon>Gunneridae</taxon>
        <taxon>Pentapetalae</taxon>
        <taxon>rosids</taxon>
        <taxon>fabids</taxon>
        <taxon>Malpighiales</taxon>
        <taxon>Linaceae</taxon>
        <taxon>Linum</taxon>
    </lineage>
</organism>
<reference evidence="2" key="1">
    <citation type="submission" date="2022-08" db="EMBL/GenBank/DDBJ databases">
        <authorList>
            <person name="Gutierrez-Valencia J."/>
        </authorList>
    </citation>
    <scope>NUCLEOTIDE SEQUENCE</scope>
</reference>
<name>A0AAV0IAU5_9ROSI</name>
<evidence type="ECO:0000313" key="2">
    <source>
        <dbReference type="EMBL" id="CAI0394027.1"/>
    </source>
</evidence>
<accession>A0AAV0IAU5</accession>
<dbReference type="AlphaFoldDB" id="A0AAV0IAU5"/>
<comment type="caution">
    <text evidence="2">The sequence shown here is derived from an EMBL/GenBank/DDBJ whole genome shotgun (WGS) entry which is preliminary data.</text>
</comment>
<dbReference type="Proteomes" id="UP001154282">
    <property type="component" value="Unassembled WGS sequence"/>
</dbReference>
<proteinExistence type="predicted"/>
<sequence length="44" mass="5027">MVDSLRKRTTSSAASTSVLEAGNYNQKKRESKYMLLTQANMVMW</sequence>
<feature type="region of interest" description="Disordered" evidence="1">
    <location>
        <begin position="1"/>
        <end position="21"/>
    </location>
</feature>
<gene>
    <name evidence="2" type="ORF">LITE_LOCUS8176</name>
</gene>
<evidence type="ECO:0000256" key="1">
    <source>
        <dbReference type="SAM" id="MobiDB-lite"/>
    </source>
</evidence>